<dbReference type="InterPro" id="IPR009081">
    <property type="entry name" value="PP-bd_ACP"/>
</dbReference>
<accession>A0A5N5Q8W1</accession>
<reference evidence="4 5" key="1">
    <citation type="journal article" date="2019" name="Fungal Biol. Biotechnol.">
        <title>Draft genome sequence of fastidious pathogen Ceratobasidium theobromae, which causes vascular-streak dieback in Theobroma cacao.</title>
        <authorList>
            <person name="Ali S.S."/>
            <person name="Asman A."/>
            <person name="Shao J."/>
            <person name="Firmansyah A.P."/>
            <person name="Susilo A.W."/>
            <person name="Rosmana A."/>
            <person name="McMahon P."/>
            <person name="Junaid M."/>
            <person name="Guest D."/>
            <person name="Kheng T.Y."/>
            <person name="Meinhardt L.W."/>
            <person name="Bailey B.A."/>
        </authorList>
    </citation>
    <scope>NUCLEOTIDE SEQUENCE [LARGE SCALE GENOMIC DNA]</scope>
    <source>
        <strain evidence="4 5">CT2</strain>
    </source>
</reference>
<dbReference type="EMBL" id="SSOP01000723">
    <property type="protein sequence ID" value="KAB5587858.1"/>
    <property type="molecule type" value="Genomic_DNA"/>
</dbReference>
<dbReference type="SUPFAM" id="SSF56801">
    <property type="entry name" value="Acetyl-CoA synthetase-like"/>
    <property type="match status" value="1"/>
</dbReference>
<protein>
    <submittedName>
        <fullName evidence="4">L-aminoadipate-semialdehyde dehydrogenase</fullName>
    </submittedName>
</protein>
<dbReference type="Pfam" id="PF07993">
    <property type="entry name" value="NAD_binding_4"/>
    <property type="match status" value="1"/>
</dbReference>
<dbReference type="Pfam" id="PF00550">
    <property type="entry name" value="PP-binding"/>
    <property type="match status" value="1"/>
</dbReference>
<keyword evidence="2" id="KW-0597">Phosphoprotein</keyword>
<dbReference type="Gene3D" id="1.10.1200.10">
    <property type="entry name" value="ACP-like"/>
    <property type="match status" value="1"/>
</dbReference>
<name>A0A5N5Q8W1_9AGAM</name>
<dbReference type="PANTHER" id="PTHR43439">
    <property type="entry name" value="PHENYLACETATE-COENZYME A LIGASE"/>
    <property type="match status" value="1"/>
</dbReference>
<dbReference type="InterPro" id="IPR051414">
    <property type="entry name" value="Adenylate-forming_Reductase"/>
</dbReference>
<dbReference type="AlphaFoldDB" id="A0A5N5Q8W1"/>
<evidence type="ECO:0000313" key="5">
    <source>
        <dbReference type="Proteomes" id="UP000383932"/>
    </source>
</evidence>
<dbReference type="InterPro" id="IPR013120">
    <property type="entry name" value="FAR_NAD-bd"/>
</dbReference>
<dbReference type="Pfam" id="PF23562">
    <property type="entry name" value="AMP-binding_C_3"/>
    <property type="match status" value="1"/>
</dbReference>
<keyword evidence="5" id="KW-1185">Reference proteome</keyword>
<dbReference type="InterPro" id="IPR020806">
    <property type="entry name" value="PKS_PP-bd"/>
</dbReference>
<dbReference type="InterPro" id="IPR000873">
    <property type="entry name" value="AMP-dep_synth/lig_dom"/>
</dbReference>
<evidence type="ECO:0000313" key="4">
    <source>
        <dbReference type="EMBL" id="KAB5587858.1"/>
    </source>
</evidence>
<dbReference type="Proteomes" id="UP000383932">
    <property type="component" value="Unassembled WGS sequence"/>
</dbReference>
<evidence type="ECO:0000256" key="1">
    <source>
        <dbReference type="ARBA" id="ARBA00022450"/>
    </source>
</evidence>
<dbReference type="SUPFAM" id="SSF47336">
    <property type="entry name" value="ACP-like"/>
    <property type="match status" value="1"/>
</dbReference>
<sequence>MVVPTSGFSFPPTNGTVPPALAVDFHLKYNPNHLFAILHDVNDSSQIEITYELLAHAVHRAAHILNPNGAIPQGTNIGFLVSTHTIEYIVIILGAMRAGLVPFPISPRTHVPGIAHLLTSTETSLVVAGGSQSISDITAQLQAILSTSNSAVKFVQLPSLEDVLPGLGQSKPQSELRMFPQLQTMTDESIVNILHSSGSTGMPRAIKYHLEGVFKNVVNQPLAWAYAGSDVRVGTMALPTFHAMGAVLQILAPLYVGYTQVLFAPGRTPVVPTSNLTIQAVLGTGCSYMICVPAFLEMWAQDEGAVAHLQQMKGIMFGGGPLSDAIGNKLVEQGVPIHSCYGATEFGVVNEIEDDLTDWGYVRFSSRVDAQFIPQHDDDDTYELIFVATEDHKPFVLNSELNRKPTYRTKDLVVRHSSRPDLWKFVGRLDDQIILLNGEKTNPGPMEAEIVKSPLVQHAIMFGRERNQTGVLIELEDDVSSRYQNKEDRAKLVEEIWSYIERANQTSSTHSRLAKQTLIFVDASRPLPRTPKGTIPRSAALKTYGRDIEEMYTELEKDSDDADGVEAPECWTDSAIVEAWIGQCVARILGHQVDVGGDLFQQGMDSLTATILLRTLKGVLHASADSNVQASAKKINQQTIFGKPTVGQLARLLVQLCTNTDGSTDLVAEALQEILAMIKKYDPGWALNHQTRAKNQAVEKERVVVTGTTGGLGSHLLAQLLESDRVEKVWAMNRKSSKGNKDRQLASLEDKKLDVGLLENGKLELLDTDLEDAKLGLSDEIYDQIRNGATIIIHNAWQVNFNLSLQSFEPSIRGARNLLDLAFNSTAPSGLPRFAFASSISVAGFAGPGRYLDEVSVSPEDAATSIGYGQSKLVTEKLLESAKAAGLETCIVRLGQLTGDVKSGAWTVSDWVPSLIGSSLSVGCLPAAVGTVSWLPLDVAAHSIIDTCTARNCALPPIIHTSHPHPVRWMDVMSAFSEALSSRTKAQLPLVRFDEWNKRVTESAASFTGSESERYEHFPSTKIQSTVDGMVRADEELRLRSATQDVESTGTVRLDTSVAEKFSETLSGTQELGREHVKKWAEYWEKMGLFL</sequence>
<evidence type="ECO:0000256" key="2">
    <source>
        <dbReference type="ARBA" id="ARBA00022553"/>
    </source>
</evidence>
<dbReference type="Pfam" id="PF00501">
    <property type="entry name" value="AMP-binding"/>
    <property type="match status" value="1"/>
</dbReference>
<dbReference type="OrthoDB" id="429813at2759"/>
<organism evidence="4 5">
    <name type="scientific">Ceratobasidium theobromae</name>
    <dbReference type="NCBI Taxonomy" id="1582974"/>
    <lineage>
        <taxon>Eukaryota</taxon>
        <taxon>Fungi</taxon>
        <taxon>Dikarya</taxon>
        <taxon>Basidiomycota</taxon>
        <taxon>Agaricomycotina</taxon>
        <taxon>Agaricomycetes</taxon>
        <taxon>Cantharellales</taxon>
        <taxon>Ceratobasidiaceae</taxon>
        <taxon>Ceratobasidium</taxon>
    </lineage>
</organism>
<evidence type="ECO:0000259" key="3">
    <source>
        <dbReference type="SMART" id="SM00823"/>
    </source>
</evidence>
<dbReference type="InterPro" id="IPR036291">
    <property type="entry name" value="NAD(P)-bd_dom_sf"/>
</dbReference>
<dbReference type="SMART" id="SM00823">
    <property type="entry name" value="PKS_PP"/>
    <property type="match status" value="1"/>
</dbReference>
<dbReference type="Gene3D" id="3.40.50.12780">
    <property type="entry name" value="N-terminal domain of ligase-like"/>
    <property type="match status" value="1"/>
</dbReference>
<comment type="caution">
    <text evidence="4">The sequence shown here is derived from an EMBL/GenBank/DDBJ whole genome shotgun (WGS) entry which is preliminary data.</text>
</comment>
<dbReference type="InterPro" id="IPR042099">
    <property type="entry name" value="ANL_N_sf"/>
</dbReference>
<dbReference type="InterPro" id="IPR020845">
    <property type="entry name" value="AMP-binding_CS"/>
</dbReference>
<keyword evidence="1" id="KW-0596">Phosphopantetheine</keyword>
<dbReference type="GO" id="GO:0031177">
    <property type="term" value="F:phosphopantetheine binding"/>
    <property type="evidence" value="ECO:0007669"/>
    <property type="project" value="InterPro"/>
</dbReference>
<dbReference type="Gene3D" id="3.40.50.720">
    <property type="entry name" value="NAD(P)-binding Rossmann-like Domain"/>
    <property type="match status" value="1"/>
</dbReference>
<feature type="domain" description="Polyketide synthase-like phosphopantetheine-binding" evidence="3">
    <location>
        <begin position="578"/>
        <end position="657"/>
    </location>
</feature>
<dbReference type="SUPFAM" id="SSF51735">
    <property type="entry name" value="NAD(P)-binding Rossmann-fold domains"/>
    <property type="match status" value="1"/>
</dbReference>
<dbReference type="PROSITE" id="PS00455">
    <property type="entry name" value="AMP_BINDING"/>
    <property type="match status" value="1"/>
</dbReference>
<proteinExistence type="predicted"/>
<dbReference type="InterPro" id="IPR036736">
    <property type="entry name" value="ACP-like_sf"/>
</dbReference>
<dbReference type="PANTHER" id="PTHR43439:SF2">
    <property type="entry name" value="ENZYME, PUTATIVE (JCVI)-RELATED"/>
    <property type="match status" value="1"/>
</dbReference>
<gene>
    <name evidence="4" type="ORF">CTheo_8700</name>
</gene>